<dbReference type="Pfam" id="PF13023">
    <property type="entry name" value="HD_3"/>
    <property type="match status" value="1"/>
</dbReference>
<sequence>MYSVSLMALIADDSIVGDITISNGVPKQEKSRLEQAALNEMSEEIKELWAEYENNASLEANLVEDFDKVEMILRALEYEMEQGKVLDEFFFSAAGKFRTAIGKSWAAEISSRRNSILARKQN</sequence>
<proteinExistence type="predicted"/>
<feature type="domain" description="HD" evidence="1">
    <location>
        <begin position="14"/>
        <end position="86"/>
    </location>
</feature>
<dbReference type="PANTHER" id="PTHR11845">
    <property type="entry name" value="5'-DEOXYNUCLEOTIDASE HDDC2"/>
    <property type="match status" value="1"/>
</dbReference>
<protein>
    <recommendedName>
        <fullName evidence="1">HD domain-containing protein</fullName>
    </recommendedName>
</protein>
<name>A0A3N7FP48_POPTR</name>
<evidence type="ECO:0000259" key="1">
    <source>
        <dbReference type="Pfam" id="PF13023"/>
    </source>
</evidence>
<keyword evidence="3" id="KW-1185">Reference proteome</keyword>
<evidence type="ECO:0000313" key="2">
    <source>
        <dbReference type="EMBL" id="RQO96632.1"/>
    </source>
</evidence>
<dbReference type="STRING" id="3694.A0A3N7FP48"/>
<reference evidence="2 3" key="1">
    <citation type="journal article" date="2006" name="Science">
        <title>The genome of black cottonwood, Populus trichocarpa (Torr. &amp; Gray).</title>
        <authorList>
            <person name="Tuskan G.A."/>
            <person name="Difazio S."/>
            <person name="Jansson S."/>
            <person name="Bohlmann J."/>
            <person name="Grigoriev I."/>
            <person name="Hellsten U."/>
            <person name="Putnam N."/>
            <person name="Ralph S."/>
            <person name="Rombauts S."/>
            <person name="Salamov A."/>
            <person name="Schein J."/>
            <person name="Sterck L."/>
            <person name="Aerts A."/>
            <person name="Bhalerao R.R."/>
            <person name="Bhalerao R.P."/>
            <person name="Blaudez D."/>
            <person name="Boerjan W."/>
            <person name="Brun A."/>
            <person name="Brunner A."/>
            <person name="Busov V."/>
            <person name="Campbell M."/>
            <person name="Carlson J."/>
            <person name="Chalot M."/>
            <person name="Chapman J."/>
            <person name="Chen G.L."/>
            <person name="Cooper D."/>
            <person name="Coutinho P.M."/>
            <person name="Couturier J."/>
            <person name="Covert S."/>
            <person name="Cronk Q."/>
            <person name="Cunningham R."/>
            <person name="Davis J."/>
            <person name="Degroeve S."/>
            <person name="Dejardin A."/>
            <person name="Depamphilis C."/>
            <person name="Detter J."/>
            <person name="Dirks B."/>
            <person name="Dubchak I."/>
            <person name="Duplessis S."/>
            <person name="Ehlting J."/>
            <person name="Ellis B."/>
            <person name="Gendler K."/>
            <person name="Goodstein D."/>
            <person name="Gribskov M."/>
            <person name="Grimwood J."/>
            <person name="Groover A."/>
            <person name="Gunter L."/>
            <person name="Hamberger B."/>
            <person name="Heinze B."/>
            <person name="Helariutta Y."/>
            <person name="Henrissat B."/>
            <person name="Holligan D."/>
            <person name="Holt R."/>
            <person name="Huang W."/>
            <person name="Islam-Faridi N."/>
            <person name="Jones S."/>
            <person name="Jones-Rhoades M."/>
            <person name="Jorgensen R."/>
            <person name="Joshi C."/>
            <person name="Kangasjarvi J."/>
            <person name="Karlsson J."/>
            <person name="Kelleher C."/>
            <person name="Kirkpatrick R."/>
            <person name="Kirst M."/>
            <person name="Kohler A."/>
            <person name="Kalluri U."/>
            <person name="Larimer F."/>
            <person name="Leebens-Mack J."/>
            <person name="Leple J.C."/>
            <person name="Locascio P."/>
            <person name="Lou Y."/>
            <person name="Lucas S."/>
            <person name="Martin F."/>
            <person name="Montanini B."/>
            <person name="Napoli C."/>
            <person name="Nelson D.R."/>
            <person name="Nelson C."/>
            <person name="Nieminen K."/>
            <person name="Nilsson O."/>
            <person name="Pereda V."/>
            <person name="Peter G."/>
            <person name="Philippe R."/>
            <person name="Pilate G."/>
            <person name="Poliakov A."/>
            <person name="Razumovskaya J."/>
            <person name="Richardson P."/>
            <person name="Rinaldi C."/>
            <person name="Ritland K."/>
            <person name="Rouze P."/>
            <person name="Ryaboy D."/>
            <person name="Schmutz J."/>
            <person name="Schrader J."/>
            <person name="Segerman B."/>
            <person name="Shin H."/>
            <person name="Siddiqui A."/>
            <person name="Sterky F."/>
            <person name="Terry A."/>
            <person name="Tsai C.J."/>
            <person name="Uberbacher E."/>
            <person name="Unneberg P."/>
            <person name="Vahala J."/>
            <person name="Wall K."/>
            <person name="Wessler S."/>
            <person name="Yang G."/>
            <person name="Yin T."/>
            <person name="Douglas C."/>
            <person name="Marra M."/>
            <person name="Sandberg G."/>
            <person name="Van de Peer Y."/>
            <person name="Rokhsar D."/>
        </authorList>
    </citation>
    <scope>NUCLEOTIDE SEQUENCE [LARGE SCALE GENOMIC DNA]</scope>
    <source>
        <strain evidence="3">cv. Nisqually</strain>
    </source>
</reference>
<accession>A0A3N7FP48</accession>
<evidence type="ECO:0000313" key="3">
    <source>
        <dbReference type="Proteomes" id="UP000006729"/>
    </source>
</evidence>
<dbReference type="Gene3D" id="1.10.3210.10">
    <property type="entry name" value="Hypothetical protein af1432"/>
    <property type="match status" value="1"/>
</dbReference>
<dbReference type="InterPro" id="IPR006674">
    <property type="entry name" value="HD_domain"/>
</dbReference>
<dbReference type="InParanoid" id="A0A3N7FP48"/>
<dbReference type="SUPFAM" id="SSF109604">
    <property type="entry name" value="HD-domain/PDEase-like"/>
    <property type="match status" value="1"/>
</dbReference>
<gene>
    <name evidence="2" type="ORF">POPTR_010G133000</name>
</gene>
<dbReference type="Proteomes" id="UP000006729">
    <property type="component" value="Chromosome 10"/>
</dbReference>
<dbReference type="EMBL" id="CM009299">
    <property type="protein sequence ID" value="RQO96632.1"/>
    <property type="molecule type" value="Genomic_DNA"/>
</dbReference>
<organism evidence="2 3">
    <name type="scientific">Populus trichocarpa</name>
    <name type="common">Western balsam poplar</name>
    <name type="synonym">Populus balsamifera subsp. trichocarpa</name>
    <dbReference type="NCBI Taxonomy" id="3694"/>
    <lineage>
        <taxon>Eukaryota</taxon>
        <taxon>Viridiplantae</taxon>
        <taxon>Streptophyta</taxon>
        <taxon>Embryophyta</taxon>
        <taxon>Tracheophyta</taxon>
        <taxon>Spermatophyta</taxon>
        <taxon>Magnoliopsida</taxon>
        <taxon>eudicotyledons</taxon>
        <taxon>Gunneridae</taxon>
        <taxon>Pentapetalae</taxon>
        <taxon>rosids</taxon>
        <taxon>fabids</taxon>
        <taxon>Malpighiales</taxon>
        <taxon>Salicaceae</taxon>
        <taxon>Saliceae</taxon>
        <taxon>Populus</taxon>
    </lineage>
</organism>
<dbReference type="InterPro" id="IPR039356">
    <property type="entry name" value="YfbR/HDDC2"/>
</dbReference>
<dbReference type="GO" id="GO:0002953">
    <property type="term" value="F:5'-deoxynucleotidase activity"/>
    <property type="evidence" value="ECO:0007669"/>
    <property type="project" value="InterPro"/>
</dbReference>
<dbReference type="AlphaFoldDB" id="A0A3N7FP48"/>
<dbReference type="PANTHER" id="PTHR11845:SF17">
    <property type="entry name" value="5'-DEOXYNUCLEOTIDASE"/>
    <property type="match status" value="1"/>
</dbReference>